<name>A0AAD5XFD8_9FUNG</name>
<accession>A0AAD5XFD8</accession>
<dbReference type="PANTHER" id="PTHR14312:SF1">
    <property type="entry name" value="BASIC-LEUCINE ZIPPER TRANSCRIPTION FACTOR A"/>
    <property type="match status" value="1"/>
</dbReference>
<dbReference type="EMBL" id="JADGJH010000270">
    <property type="protein sequence ID" value="KAJ3131997.1"/>
    <property type="molecule type" value="Genomic_DNA"/>
</dbReference>
<proteinExistence type="predicted"/>
<evidence type="ECO:0000256" key="1">
    <source>
        <dbReference type="SAM" id="Coils"/>
    </source>
</evidence>
<sequence length="562" mass="59902">MGNIKIGLVMLSAAVFVRAQSISAGELTCVNAALESLPACFQTCLTAQGVTLPLTVDSLTAADEALSGNALTTCVEAGCTSAADLSQLETADAALQACLGVIATSPAAAATTTTSTATTSTTTTSAAATTTTSTTASAAVNSVSSSSTTTTTKSSAMAFHMTTNNWAKDIVSVHLNAGRGWQRPGHPFADGPSAVDNAEVSLETCLTSTLPGASSASPFSAASVTATSESGSVPLSAGVSVKLNKLIIIIDLIALYLNGYNSESVLSLDNKTRTTDRDTYRNLKGILSWIVLAGKRIFFGRVFGIKIEIEKPHNMDDWLSFEESNPTAAARAETEQTTKTITELSVQAPPTDPGADSNSNSSASTSTAATVPASTKLADRRAAQNRNSQRTYRARQAARLQLLEVQAAFCAEHHSVSSEQERERKQFKNERAILESKVAMLSAQVAALQTQLNFFQAFQQQQQQQQQQQPLMNLQSQQIFQQQLQNQYPPYDLLESQTSNNMFDRTTVSTGIDLIVSKSNGAILNWNTISTTVATQNHSLAQNWDSKLPQFDTMSPKERKGW</sequence>
<feature type="region of interest" description="Disordered" evidence="2">
    <location>
        <begin position="343"/>
        <end position="393"/>
    </location>
</feature>
<feature type="coiled-coil region" evidence="1">
    <location>
        <begin position="417"/>
        <end position="451"/>
    </location>
</feature>
<dbReference type="PANTHER" id="PTHR14312">
    <property type="entry name" value="CREB/ATF BZIP TRANSCRIPTION FACTOR"/>
    <property type="match status" value="1"/>
</dbReference>
<dbReference type="GO" id="GO:0043565">
    <property type="term" value="F:sequence-specific DNA binding"/>
    <property type="evidence" value="ECO:0007669"/>
    <property type="project" value="TreeGrafter"/>
</dbReference>
<feature type="region of interest" description="Disordered" evidence="2">
    <location>
        <begin position="112"/>
        <end position="131"/>
    </location>
</feature>
<feature type="signal peptide" evidence="3">
    <location>
        <begin position="1"/>
        <end position="19"/>
    </location>
</feature>
<feature type="chain" id="PRO_5042227225" description="BZIP domain-containing protein" evidence="3">
    <location>
        <begin position="20"/>
        <end position="562"/>
    </location>
</feature>
<keyword evidence="3" id="KW-0732">Signal</keyword>
<gene>
    <name evidence="4" type="ORF">HK100_005825</name>
</gene>
<reference evidence="4" key="1">
    <citation type="submission" date="2020-05" db="EMBL/GenBank/DDBJ databases">
        <title>Phylogenomic resolution of chytrid fungi.</title>
        <authorList>
            <person name="Stajich J.E."/>
            <person name="Amses K."/>
            <person name="Simmons R."/>
            <person name="Seto K."/>
            <person name="Myers J."/>
            <person name="Bonds A."/>
            <person name="Quandt C.A."/>
            <person name="Barry K."/>
            <person name="Liu P."/>
            <person name="Grigoriev I."/>
            <person name="Longcore J.E."/>
            <person name="James T.Y."/>
        </authorList>
    </citation>
    <scope>NUCLEOTIDE SEQUENCE</scope>
    <source>
        <strain evidence="4">JEL0513</strain>
    </source>
</reference>
<evidence type="ECO:0000256" key="3">
    <source>
        <dbReference type="SAM" id="SignalP"/>
    </source>
</evidence>
<dbReference type="GO" id="GO:0010468">
    <property type="term" value="P:regulation of gene expression"/>
    <property type="evidence" value="ECO:0007669"/>
    <property type="project" value="TreeGrafter"/>
</dbReference>
<dbReference type="AlphaFoldDB" id="A0AAD5XFD8"/>
<evidence type="ECO:0000256" key="2">
    <source>
        <dbReference type="SAM" id="MobiDB-lite"/>
    </source>
</evidence>
<protein>
    <recommendedName>
        <fullName evidence="6">BZIP domain-containing protein</fullName>
    </recommendedName>
</protein>
<keyword evidence="5" id="KW-1185">Reference proteome</keyword>
<feature type="non-terminal residue" evidence="4">
    <location>
        <position position="562"/>
    </location>
</feature>
<keyword evidence="1" id="KW-0175">Coiled coil</keyword>
<feature type="compositionally biased region" description="Low complexity" evidence="2">
    <location>
        <begin position="357"/>
        <end position="375"/>
    </location>
</feature>
<dbReference type="Gene3D" id="1.20.5.170">
    <property type="match status" value="1"/>
</dbReference>
<dbReference type="CDD" id="cd14688">
    <property type="entry name" value="bZIP_YAP"/>
    <property type="match status" value="1"/>
</dbReference>
<dbReference type="Proteomes" id="UP001211907">
    <property type="component" value="Unassembled WGS sequence"/>
</dbReference>
<evidence type="ECO:0008006" key="6">
    <source>
        <dbReference type="Google" id="ProtNLM"/>
    </source>
</evidence>
<comment type="caution">
    <text evidence="4">The sequence shown here is derived from an EMBL/GenBank/DDBJ whole genome shotgun (WGS) entry which is preliminary data.</text>
</comment>
<evidence type="ECO:0000313" key="5">
    <source>
        <dbReference type="Proteomes" id="UP001211907"/>
    </source>
</evidence>
<organism evidence="4 5">
    <name type="scientific">Physocladia obscura</name>
    <dbReference type="NCBI Taxonomy" id="109957"/>
    <lineage>
        <taxon>Eukaryota</taxon>
        <taxon>Fungi</taxon>
        <taxon>Fungi incertae sedis</taxon>
        <taxon>Chytridiomycota</taxon>
        <taxon>Chytridiomycota incertae sedis</taxon>
        <taxon>Chytridiomycetes</taxon>
        <taxon>Chytridiales</taxon>
        <taxon>Chytriomycetaceae</taxon>
        <taxon>Physocladia</taxon>
    </lineage>
</organism>
<evidence type="ECO:0000313" key="4">
    <source>
        <dbReference type="EMBL" id="KAJ3131997.1"/>
    </source>
</evidence>
<dbReference type="GO" id="GO:0005634">
    <property type="term" value="C:nucleus"/>
    <property type="evidence" value="ECO:0007669"/>
    <property type="project" value="TreeGrafter"/>
</dbReference>